<reference evidence="4" key="2">
    <citation type="submission" date="2012-11" db="EMBL/GenBank/DDBJ databases">
        <authorList>
            <person name="Kuo A."/>
            <person name="Curtis B.A."/>
            <person name="Tanifuji G."/>
            <person name="Burki F."/>
            <person name="Gruber A."/>
            <person name="Irimia M."/>
            <person name="Maruyama S."/>
            <person name="Arias M.C."/>
            <person name="Ball S.G."/>
            <person name="Gile G.H."/>
            <person name="Hirakawa Y."/>
            <person name="Hopkins J.F."/>
            <person name="Rensing S.A."/>
            <person name="Schmutz J."/>
            <person name="Symeonidi A."/>
            <person name="Elias M."/>
            <person name="Eveleigh R.J."/>
            <person name="Herman E.K."/>
            <person name="Klute M.J."/>
            <person name="Nakayama T."/>
            <person name="Obornik M."/>
            <person name="Reyes-Prieto A."/>
            <person name="Armbrust E.V."/>
            <person name="Aves S.J."/>
            <person name="Beiko R.G."/>
            <person name="Coutinho P."/>
            <person name="Dacks J.B."/>
            <person name="Durnford D.G."/>
            <person name="Fast N.M."/>
            <person name="Green B.R."/>
            <person name="Grisdale C."/>
            <person name="Hempe F."/>
            <person name="Henrissat B."/>
            <person name="Hoppner M.P."/>
            <person name="Ishida K.-I."/>
            <person name="Kim E."/>
            <person name="Koreny L."/>
            <person name="Kroth P.G."/>
            <person name="Liu Y."/>
            <person name="Malik S.-B."/>
            <person name="Maier U.G."/>
            <person name="McRose D."/>
            <person name="Mock T."/>
            <person name="Neilson J.A."/>
            <person name="Onodera N.T."/>
            <person name="Poole A.M."/>
            <person name="Pritham E.J."/>
            <person name="Richards T.A."/>
            <person name="Rocap G."/>
            <person name="Roy S.W."/>
            <person name="Sarai C."/>
            <person name="Schaack S."/>
            <person name="Shirato S."/>
            <person name="Slamovits C.H."/>
            <person name="Spencer D.F."/>
            <person name="Suzuki S."/>
            <person name="Worden A.Z."/>
            <person name="Zauner S."/>
            <person name="Barry K."/>
            <person name="Bell C."/>
            <person name="Bharti A.K."/>
            <person name="Crow J.A."/>
            <person name="Grimwood J."/>
            <person name="Kramer R."/>
            <person name="Lindquist E."/>
            <person name="Lucas S."/>
            <person name="Salamov A."/>
            <person name="McFadden G.I."/>
            <person name="Lane C.E."/>
            <person name="Keeling P.J."/>
            <person name="Gray M.W."/>
            <person name="Grigoriev I.V."/>
            <person name="Archibald J.M."/>
        </authorList>
    </citation>
    <scope>NUCLEOTIDE SEQUENCE</scope>
    <source>
        <strain evidence="4">CCMP2712</strain>
    </source>
</reference>
<protein>
    <submittedName>
        <fullName evidence="2 3">Uncharacterized protein</fullName>
    </submittedName>
</protein>
<dbReference type="Proteomes" id="UP000011087">
    <property type="component" value="Unassembled WGS sequence"/>
</dbReference>
<proteinExistence type="predicted"/>
<evidence type="ECO:0000313" key="4">
    <source>
        <dbReference type="Proteomes" id="UP000011087"/>
    </source>
</evidence>
<dbReference type="GeneID" id="17305295"/>
<dbReference type="AlphaFoldDB" id="L1JJG6"/>
<name>L1JJG6_GUITC</name>
<evidence type="ECO:0000313" key="3">
    <source>
        <dbReference type="EnsemblProtists" id="EKX48646"/>
    </source>
</evidence>
<sequence>MEEAQGLKARNADKNVAVQGVIPGNIFKDLDMLELHFQGLEVFQSEWTVDEDMFVLKHFGMKKTAAAKIENLYNGMIHKLQYTFTKEGVSVDDLKKRFEDLSNPQQANRSELIKMFLQTESRAEREAVGTLQELKTQDSLSNKSAEDSFSSKDATIEVRVVGDRPEPQIVMAKRKPLLDQSDFFRTRTASIDLPNSPAVVELDVNDTNLKAVKPFQVLSSNILERVFKVCENPQIVEKAQVLEDELRELKERIDNKYDDNLKGLH</sequence>
<gene>
    <name evidence="2" type="ORF">GUITHDRAFT_151808</name>
</gene>
<accession>L1JJG6</accession>
<feature type="coiled-coil region" evidence="1">
    <location>
        <begin position="232"/>
        <end position="259"/>
    </location>
</feature>
<dbReference type="EnsemblProtists" id="EKX48646">
    <property type="protein sequence ID" value="EKX48646"/>
    <property type="gene ID" value="GUITHDRAFT_151808"/>
</dbReference>
<dbReference type="KEGG" id="gtt:GUITHDRAFT_151808"/>
<evidence type="ECO:0000313" key="2">
    <source>
        <dbReference type="EMBL" id="EKX48646.1"/>
    </source>
</evidence>
<dbReference type="RefSeq" id="XP_005835626.1">
    <property type="nucleotide sequence ID" value="XM_005835569.1"/>
</dbReference>
<organism evidence="2">
    <name type="scientific">Guillardia theta (strain CCMP2712)</name>
    <name type="common">Cryptophyte</name>
    <dbReference type="NCBI Taxonomy" id="905079"/>
    <lineage>
        <taxon>Eukaryota</taxon>
        <taxon>Cryptophyceae</taxon>
        <taxon>Pyrenomonadales</taxon>
        <taxon>Geminigeraceae</taxon>
        <taxon>Guillardia</taxon>
    </lineage>
</organism>
<keyword evidence="1" id="KW-0175">Coiled coil</keyword>
<dbReference type="EMBL" id="JH992985">
    <property type="protein sequence ID" value="EKX48646.1"/>
    <property type="molecule type" value="Genomic_DNA"/>
</dbReference>
<reference evidence="2 4" key="1">
    <citation type="journal article" date="2012" name="Nature">
        <title>Algal genomes reveal evolutionary mosaicism and the fate of nucleomorphs.</title>
        <authorList>
            <consortium name="DOE Joint Genome Institute"/>
            <person name="Curtis B.A."/>
            <person name="Tanifuji G."/>
            <person name="Burki F."/>
            <person name="Gruber A."/>
            <person name="Irimia M."/>
            <person name="Maruyama S."/>
            <person name="Arias M.C."/>
            <person name="Ball S.G."/>
            <person name="Gile G.H."/>
            <person name="Hirakawa Y."/>
            <person name="Hopkins J.F."/>
            <person name="Kuo A."/>
            <person name="Rensing S.A."/>
            <person name="Schmutz J."/>
            <person name="Symeonidi A."/>
            <person name="Elias M."/>
            <person name="Eveleigh R.J."/>
            <person name="Herman E.K."/>
            <person name="Klute M.J."/>
            <person name="Nakayama T."/>
            <person name="Obornik M."/>
            <person name="Reyes-Prieto A."/>
            <person name="Armbrust E.V."/>
            <person name="Aves S.J."/>
            <person name="Beiko R.G."/>
            <person name="Coutinho P."/>
            <person name="Dacks J.B."/>
            <person name="Durnford D.G."/>
            <person name="Fast N.M."/>
            <person name="Green B.R."/>
            <person name="Grisdale C.J."/>
            <person name="Hempel F."/>
            <person name="Henrissat B."/>
            <person name="Hoppner M.P."/>
            <person name="Ishida K."/>
            <person name="Kim E."/>
            <person name="Koreny L."/>
            <person name="Kroth P.G."/>
            <person name="Liu Y."/>
            <person name="Malik S.B."/>
            <person name="Maier U.G."/>
            <person name="McRose D."/>
            <person name="Mock T."/>
            <person name="Neilson J.A."/>
            <person name="Onodera N.T."/>
            <person name="Poole A.M."/>
            <person name="Pritham E.J."/>
            <person name="Richards T.A."/>
            <person name="Rocap G."/>
            <person name="Roy S.W."/>
            <person name="Sarai C."/>
            <person name="Schaack S."/>
            <person name="Shirato S."/>
            <person name="Slamovits C.H."/>
            <person name="Spencer D.F."/>
            <person name="Suzuki S."/>
            <person name="Worden A.Z."/>
            <person name="Zauner S."/>
            <person name="Barry K."/>
            <person name="Bell C."/>
            <person name="Bharti A.K."/>
            <person name="Crow J.A."/>
            <person name="Grimwood J."/>
            <person name="Kramer R."/>
            <person name="Lindquist E."/>
            <person name="Lucas S."/>
            <person name="Salamov A."/>
            <person name="McFadden G.I."/>
            <person name="Lane C.E."/>
            <person name="Keeling P.J."/>
            <person name="Gray M.W."/>
            <person name="Grigoriev I.V."/>
            <person name="Archibald J.M."/>
        </authorList>
    </citation>
    <scope>NUCLEOTIDE SEQUENCE</scope>
    <source>
        <strain evidence="2 4">CCMP2712</strain>
    </source>
</reference>
<feature type="non-terminal residue" evidence="2">
    <location>
        <position position="265"/>
    </location>
</feature>
<keyword evidence="4" id="KW-1185">Reference proteome</keyword>
<dbReference type="HOGENOM" id="CLU_1052101_0_0_1"/>
<evidence type="ECO:0000256" key="1">
    <source>
        <dbReference type="SAM" id="Coils"/>
    </source>
</evidence>
<dbReference type="PaxDb" id="55529-EKX48646"/>
<reference evidence="3" key="3">
    <citation type="submission" date="2015-06" db="UniProtKB">
        <authorList>
            <consortium name="EnsemblProtists"/>
        </authorList>
    </citation>
    <scope>IDENTIFICATION</scope>
</reference>